<dbReference type="AlphaFoldDB" id="A0A7E4ZT82"/>
<reference evidence="2" key="2">
    <citation type="submission" date="2020-10" db="UniProtKB">
        <authorList>
            <consortium name="WormBaseParasite"/>
        </authorList>
    </citation>
    <scope>IDENTIFICATION</scope>
</reference>
<protein>
    <submittedName>
        <fullName evidence="2">Expressed conserved protein</fullName>
    </submittedName>
</protein>
<accession>A0A7E4ZT82</accession>
<organism evidence="1 2">
    <name type="scientific">Panagrellus redivivus</name>
    <name type="common">Microworm</name>
    <dbReference type="NCBI Taxonomy" id="6233"/>
    <lineage>
        <taxon>Eukaryota</taxon>
        <taxon>Metazoa</taxon>
        <taxon>Ecdysozoa</taxon>
        <taxon>Nematoda</taxon>
        <taxon>Chromadorea</taxon>
        <taxon>Rhabditida</taxon>
        <taxon>Tylenchina</taxon>
        <taxon>Panagrolaimomorpha</taxon>
        <taxon>Panagrolaimoidea</taxon>
        <taxon>Panagrolaimidae</taxon>
        <taxon>Panagrellus</taxon>
    </lineage>
</organism>
<reference evidence="1" key="1">
    <citation type="journal article" date="2013" name="Genetics">
        <title>The draft genome and transcriptome of Panagrellus redivivus are shaped by the harsh demands of a free-living lifestyle.</title>
        <authorList>
            <person name="Srinivasan J."/>
            <person name="Dillman A.R."/>
            <person name="Macchietto M.G."/>
            <person name="Heikkinen L."/>
            <person name="Lakso M."/>
            <person name="Fracchia K.M."/>
            <person name="Antoshechkin I."/>
            <person name="Mortazavi A."/>
            <person name="Wong G."/>
            <person name="Sternberg P.W."/>
        </authorList>
    </citation>
    <scope>NUCLEOTIDE SEQUENCE [LARGE SCALE GENOMIC DNA]</scope>
    <source>
        <strain evidence="1">MT8872</strain>
    </source>
</reference>
<name>A0A7E4ZT82_PANRE</name>
<dbReference type="WBParaSite" id="Pan_g15800.t1">
    <property type="protein sequence ID" value="Pan_g15800.t1"/>
    <property type="gene ID" value="Pan_g15800"/>
</dbReference>
<evidence type="ECO:0000313" key="2">
    <source>
        <dbReference type="WBParaSite" id="Pan_g15800.t1"/>
    </source>
</evidence>
<evidence type="ECO:0000313" key="1">
    <source>
        <dbReference type="Proteomes" id="UP000492821"/>
    </source>
</evidence>
<keyword evidence="1" id="KW-1185">Reference proteome</keyword>
<dbReference type="Proteomes" id="UP000492821">
    <property type="component" value="Unassembled WGS sequence"/>
</dbReference>
<sequence length="196" mass="23331">MGMFPLLRPFTPTAPELAFNRRRAWTSMFQPRSIQRRWSSDRIGQSPGDKKPRSVDIDIKEAEKANNKHYRNEAIKARRQAQLKYWHEYVEPLRSSMQRDVEVARPESEAVEIDLRQYRISNGRYLWSDPPIFIPNPVPKRRISVTGDRTYDSRIITEYQPTNDELNGLDDDESSLEEEDDEYPLFISERDYYFMH</sequence>
<proteinExistence type="predicted"/>